<evidence type="ECO:0000256" key="1">
    <source>
        <dbReference type="SAM" id="MobiDB-lite"/>
    </source>
</evidence>
<proteinExistence type="predicted"/>
<dbReference type="GeneID" id="72004798"/>
<reference evidence="2 3" key="1">
    <citation type="journal article" date="2021" name="Environ. Microbiol.">
        <title>Gene family expansions and transcriptome signatures uncover fungal adaptations to wood decay.</title>
        <authorList>
            <person name="Hage H."/>
            <person name="Miyauchi S."/>
            <person name="Viragh M."/>
            <person name="Drula E."/>
            <person name="Min B."/>
            <person name="Chaduli D."/>
            <person name="Navarro D."/>
            <person name="Favel A."/>
            <person name="Norest M."/>
            <person name="Lesage-Meessen L."/>
            <person name="Balint B."/>
            <person name="Merenyi Z."/>
            <person name="de Eugenio L."/>
            <person name="Morin E."/>
            <person name="Martinez A.T."/>
            <person name="Baldrian P."/>
            <person name="Stursova M."/>
            <person name="Martinez M.J."/>
            <person name="Novotny C."/>
            <person name="Magnuson J.K."/>
            <person name="Spatafora J.W."/>
            <person name="Maurice S."/>
            <person name="Pangilinan J."/>
            <person name="Andreopoulos W."/>
            <person name="LaButti K."/>
            <person name="Hundley H."/>
            <person name="Na H."/>
            <person name="Kuo A."/>
            <person name="Barry K."/>
            <person name="Lipzen A."/>
            <person name="Henrissat B."/>
            <person name="Riley R."/>
            <person name="Ahrendt S."/>
            <person name="Nagy L.G."/>
            <person name="Grigoriev I.V."/>
            <person name="Martin F."/>
            <person name="Rosso M.N."/>
        </authorList>
    </citation>
    <scope>NUCLEOTIDE SEQUENCE [LARGE SCALE GENOMIC DNA]</scope>
    <source>
        <strain evidence="2 3">CIRM-BRFM 1785</strain>
    </source>
</reference>
<dbReference type="Proteomes" id="UP000814176">
    <property type="component" value="Unassembled WGS sequence"/>
</dbReference>
<evidence type="ECO:0000313" key="3">
    <source>
        <dbReference type="Proteomes" id="UP000814176"/>
    </source>
</evidence>
<gene>
    <name evidence="2" type="ORF">C8Q71DRAFT_764447</name>
</gene>
<accession>A0ABQ8KC66</accession>
<evidence type="ECO:0000313" key="2">
    <source>
        <dbReference type="EMBL" id="KAH9835168.1"/>
    </source>
</evidence>
<keyword evidence="3" id="KW-1185">Reference proteome</keyword>
<organism evidence="2 3">
    <name type="scientific">Rhodofomes roseus</name>
    <dbReference type="NCBI Taxonomy" id="34475"/>
    <lineage>
        <taxon>Eukaryota</taxon>
        <taxon>Fungi</taxon>
        <taxon>Dikarya</taxon>
        <taxon>Basidiomycota</taxon>
        <taxon>Agaricomycotina</taxon>
        <taxon>Agaricomycetes</taxon>
        <taxon>Polyporales</taxon>
        <taxon>Rhodofomes</taxon>
    </lineage>
</organism>
<dbReference type="EMBL" id="JADCUA010000013">
    <property type="protein sequence ID" value="KAH9835168.1"/>
    <property type="molecule type" value="Genomic_DNA"/>
</dbReference>
<feature type="region of interest" description="Disordered" evidence="1">
    <location>
        <begin position="165"/>
        <end position="188"/>
    </location>
</feature>
<dbReference type="Gene3D" id="3.60.130.30">
    <property type="match status" value="1"/>
</dbReference>
<dbReference type="RefSeq" id="XP_047777601.1">
    <property type="nucleotide sequence ID" value="XM_047924066.1"/>
</dbReference>
<comment type="caution">
    <text evidence="2">The sequence shown here is derived from an EMBL/GenBank/DDBJ whole genome shotgun (WGS) entry which is preliminary data.</text>
</comment>
<name>A0ABQ8KC66_9APHY</name>
<protein>
    <submittedName>
        <fullName evidence="2">Uncharacterized protein</fullName>
    </submittedName>
</protein>
<sequence length="575" mass="63626">MVMPSGTTVQCPVSEMTVNTMCDIRDLVLNFLELNEHEANMHDYVQDAGCIALDCAALGVGIEGDDLESALATGGGTDAEGDVSEAVPSAVATLPSSADREEGEISDDEDVKLVPVAASSHWSGNVRVVANDTSTKSPGFAYHTKQNNKVVLNVPNPEYAITVAGPKAQAASNPSSDRPKRNRAGKASLTRYRQHIQQERKKTQRHMAQLQSRVSTSGTTAAITSFDIKTDVNITSTGWQGRNVPEWSRNDITARWRDGSIRDEVAKFLPLAYIGDGPASTLKVVDIHGRLFLYRGFPAPFLNAEAFVHIHNMLLSNALLDPKEKEKAAKGHRGPHLPRIIGHYRQSSPRVTLTNWHKNNKELVDGLLEDELFIRLNKFIESTVEAVFPAIFQRFKKSAEWHAENTGFYPLFGGFWDFCLNGIFPNQPRVHCMPHSDAKNPVGICVLMVYVLPNSKFNSKHRSWLVIWEAGIVIEVPPWTPVIYPSSLFLHFNIDVHDIEFVHTDGSVPEKDKHNVIEGDECGRGSAVWFNMATMLQTSETGHATLKQAKDARVSTTTDYAVDVEKFFPNNVEAS</sequence>